<dbReference type="EC" id="2.7.13.3" evidence="3"/>
<keyword evidence="13" id="KW-1133">Transmembrane helix</keyword>
<gene>
    <name evidence="16" type="ORF">D5F53_04135</name>
</gene>
<dbReference type="InterPro" id="IPR011006">
    <property type="entry name" value="CheY-like_superfamily"/>
</dbReference>
<dbReference type="GO" id="GO:0016020">
    <property type="term" value="C:membrane"/>
    <property type="evidence" value="ECO:0007669"/>
    <property type="project" value="InterPro"/>
</dbReference>
<feature type="transmembrane region" description="Helical" evidence="13">
    <location>
        <begin position="17"/>
        <end position="36"/>
    </location>
</feature>
<feature type="transmembrane region" description="Helical" evidence="13">
    <location>
        <begin position="222"/>
        <end position="243"/>
    </location>
</feature>
<proteinExistence type="inferred from homology"/>
<dbReference type="CDD" id="cd00082">
    <property type="entry name" value="HisKA"/>
    <property type="match status" value="1"/>
</dbReference>
<keyword evidence="5" id="KW-0808">Transferase</keyword>
<comment type="catalytic activity">
    <reaction evidence="1">
        <text>ATP + protein L-histidine = ADP + protein N-phospho-L-histidine.</text>
        <dbReference type="EC" id="2.7.13.3"/>
    </reaction>
</comment>
<evidence type="ECO:0000256" key="6">
    <source>
        <dbReference type="ARBA" id="ARBA00022741"/>
    </source>
</evidence>
<dbReference type="AlphaFoldDB" id="A0A385TFR1"/>
<dbReference type="Gene3D" id="3.30.565.10">
    <property type="entry name" value="Histidine kinase-like ATPase, C-terminal domain"/>
    <property type="match status" value="2"/>
</dbReference>
<keyword evidence="4 11" id="KW-0597">Phosphoprotein</keyword>
<sequence>MSIYSNIKSKPVSGRRLLGITFLFIVILLSVRWVWFNTITVPEERPFRQGVLDLRAWPADDRSRVALNGEWAFYPNQWKGPDGASQGEPAAADPRWIQVPGPWEGVNENGNQIGYGTYRLKLLVPDRNKTYGIWISDIRTAYRLYVNGELLHESGRPSDLPETHVARIVPHMELIPPTGGDELDIIVEVSNYQYADSGGIRLPIQFGTAEAVMRGKAFSENMQLLVCIVLLLHVIYVFILYLIGYRSRGLFYFAGLILFTLLATLSDDDKLLLVWLPGIPFEWAVKLKVIAYVAISLCLILCTKHLLKPRIKEGFYRAYTMFVVSYAAVYLLLPFHLMVHLSKYLSVVLISAVLFVPSLARKAVSERTEAAIFILLSAVAVSCNIMISGILRFRYFKELPFYPIDLIVAFLGFASFWFIRFTRNSVMLREQAEQLQRADKMKDEFLANTSHELRNPLHGIINMAQTLLERKGSVLEQEDRNQLELISGIGRRMSRLLDDLLDVSLLKDKRVRLNVQSVHLGSAARGVLDMLRPMAEGKRIELVCEIAEDGPKVWADESRLVQIMFNLIHNAIKYTEAGRIAVAVEVIEGMAYVHVRDTGIGMDDKTLSRIFLPYEQGDSSFAASGGGLGLGLGISKQLIELHGGDISVTSAPGQGSTFTFTLKVDDMMRQENADKQEFIADTPASNPEKEKETQSYMSDMHEQDDAESEALALARPTDGRLLIVDDDPVNLKVIHHLLADEGYRIATVTRAEEALQLLDQGEWDLIISDVMMPQMSGYELSRTIRQRYMLSELPILLLTARNRPEDIHMGFISGANDYLIKPVDHLELKTRVRALLELKQSIKERLHMEAAWLQAQIQPHFLHNTLNSIASLSEVDPSRMIALLAEFSHYLRASYDISNLERFIPLEQELGLVRSYLYIEGERFGERLRVRWHISEEVAVQQWKLPPLTMQTIVENAVVHGVLARTQGGTVTIRIVREAESAKVIIADDGAGMDPEKLRRMLGSGHPAGKGVGLMNTDRRLKQIYGQGLMIDSSRDRGTTVSFVIKKMA</sequence>
<evidence type="ECO:0000256" key="8">
    <source>
        <dbReference type="ARBA" id="ARBA00022840"/>
    </source>
</evidence>
<keyword evidence="7" id="KW-0418">Kinase</keyword>
<comment type="similarity">
    <text evidence="2">In the N-terminal section; belongs to the phytochrome family.</text>
</comment>
<dbReference type="Proteomes" id="UP000266552">
    <property type="component" value="Chromosome"/>
</dbReference>
<evidence type="ECO:0000256" key="1">
    <source>
        <dbReference type="ARBA" id="ARBA00000085"/>
    </source>
</evidence>
<keyword evidence="13" id="KW-0812">Transmembrane</keyword>
<dbReference type="InterPro" id="IPR004358">
    <property type="entry name" value="Sig_transdc_His_kin-like_C"/>
</dbReference>
<dbReference type="SMART" id="SM00388">
    <property type="entry name" value="HisKA"/>
    <property type="match status" value="1"/>
</dbReference>
<dbReference type="InterPro" id="IPR003594">
    <property type="entry name" value="HATPase_dom"/>
</dbReference>
<dbReference type="Pfam" id="PF00072">
    <property type="entry name" value="Response_reg"/>
    <property type="match status" value="1"/>
</dbReference>
<dbReference type="CDD" id="cd17574">
    <property type="entry name" value="REC_OmpR"/>
    <property type="match status" value="1"/>
</dbReference>
<keyword evidence="6" id="KW-0547">Nucleotide-binding</keyword>
<dbReference type="SUPFAM" id="SSF55874">
    <property type="entry name" value="ATPase domain of HSP90 chaperone/DNA topoisomerase II/histidine kinase"/>
    <property type="match status" value="2"/>
</dbReference>
<accession>A0A385TFR1</accession>
<evidence type="ECO:0000259" key="15">
    <source>
        <dbReference type="PROSITE" id="PS50110"/>
    </source>
</evidence>
<evidence type="ECO:0000313" key="17">
    <source>
        <dbReference type="Proteomes" id="UP000266552"/>
    </source>
</evidence>
<dbReference type="InterPro" id="IPR036097">
    <property type="entry name" value="HisK_dim/P_sf"/>
</dbReference>
<feature type="domain" description="Histidine kinase" evidence="14">
    <location>
        <begin position="448"/>
        <end position="666"/>
    </location>
</feature>
<dbReference type="GO" id="GO:0005524">
    <property type="term" value="F:ATP binding"/>
    <property type="evidence" value="ECO:0007669"/>
    <property type="project" value="UniProtKB-KW"/>
</dbReference>
<dbReference type="InterPro" id="IPR003661">
    <property type="entry name" value="HisK_dim/P_dom"/>
</dbReference>
<keyword evidence="13" id="KW-0472">Membrane</keyword>
<feature type="modified residue" description="4-aspartylphosphate" evidence="11">
    <location>
        <position position="769"/>
    </location>
</feature>
<dbReference type="PROSITE" id="PS50109">
    <property type="entry name" value="HIS_KIN"/>
    <property type="match status" value="2"/>
</dbReference>
<dbReference type="SUPFAM" id="SSF52172">
    <property type="entry name" value="CheY-like"/>
    <property type="match status" value="1"/>
</dbReference>
<evidence type="ECO:0000256" key="7">
    <source>
        <dbReference type="ARBA" id="ARBA00022777"/>
    </source>
</evidence>
<dbReference type="SUPFAM" id="SSF49785">
    <property type="entry name" value="Galactose-binding domain-like"/>
    <property type="match status" value="1"/>
</dbReference>
<evidence type="ECO:0000256" key="10">
    <source>
        <dbReference type="ARBA" id="ARBA00074306"/>
    </source>
</evidence>
<evidence type="ECO:0000256" key="3">
    <source>
        <dbReference type="ARBA" id="ARBA00012438"/>
    </source>
</evidence>
<dbReference type="PRINTS" id="PR00344">
    <property type="entry name" value="BCTRLSENSOR"/>
</dbReference>
<feature type="transmembrane region" description="Helical" evidence="13">
    <location>
        <begin position="319"/>
        <end position="338"/>
    </location>
</feature>
<evidence type="ECO:0000259" key="14">
    <source>
        <dbReference type="PROSITE" id="PS50109"/>
    </source>
</evidence>
<evidence type="ECO:0000256" key="9">
    <source>
        <dbReference type="ARBA" id="ARBA00023012"/>
    </source>
</evidence>
<dbReference type="Pfam" id="PF07695">
    <property type="entry name" value="7TMR-DISM_7TM"/>
    <property type="match status" value="1"/>
</dbReference>
<dbReference type="PROSITE" id="PS50110">
    <property type="entry name" value="RESPONSE_REGULATORY"/>
    <property type="match status" value="1"/>
</dbReference>
<dbReference type="Gene3D" id="2.60.120.260">
    <property type="entry name" value="Galactose-binding domain-like"/>
    <property type="match status" value="1"/>
</dbReference>
<dbReference type="InterPro" id="IPR008979">
    <property type="entry name" value="Galactose-bd-like_sf"/>
</dbReference>
<dbReference type="InterPro" id="IPR011623">
    <property type="entry name" value="7TMR_DISM_rcpt_extracell_dom1"/>
</dbReference>
<feature type="region of interest" description="Disordered" evidence="12">
    <location>
        <begin position="678"/>
        <end position="698"/>
    </location>
</feature>
<feature type="domain" description="Histidine kinase" evidence="14">
    <location>
        <begin position="857"/>
        <end position="1049"/>
    </location>
</feature>
<feature type="transmembrane region" description="Helical" evidence="13">
    <location>
        <begin position="289"/>
        <end position="307"/>
    </location>
</feature>
<keyword evidence="9" id="KW-0902">Two-component regulatory system</keyword>
<dbReference type="PANTHER" id="PTHR43547:SF2">
    <property type="entry name" value="HYBRID SIGNAL TRANSDUCTION HISTIDINE KINASE C"/>
    <property type="match status" value="1"/>
</dbReference>
<name>A0A385TFR1_PAELA</name>
<dbReference type="SMART" id="SM00387">
    <property type="entry name" value="HATPase_c"/>
    <property type="match status" value="2"/>
</dbReference>
<dbReference type="EMBL" id="CP032412">
    <property type="protein sequence ID" value="AYB42516.1"/>
    <property type="molecule type" value="Genomic_DNA"/>
</dbReference>
<evidence type="ECO:0000256" key="13">
    <source>
        <dbReference type="SAM" id="Phobius"/>
    </source>
</evidence>
<dbReference type="Pfam" id="PF06580">
    <property type="entry name" value="His_kinase"/>
    <property type="match status" value="1"/>
</dbReference>
<protein>
    <recommendedName>
        <fullName evidence="10">Circadian input-output histidine kinase CikA</fullName>
        <ecNumber evidence="3">2.7.13.3</ecNumber>
    </recommendedName>
</protein>
<feature type="transmembrane region" description="Helical" evidence="13">
    <location>
        <begin position="250"/>
        <end position="266"/>
    </location>
</feature>
<dbReference type="InterPro" id="IPR001789">
    <property type="entry name" value="Sig_transdc_resp-reg_receiver"/>
</dbReference>
<dbReference type="PANTHER" id="PTHR43547">
    <property type="entry name" value="TWO-COMPONENT HISTIDINE KINASE"/>
    <property type="match status" value="1"/>
</dbReference>
<evidence type="ECO:0000256" key="4">
    <source>
        <dbReference type="ARBA" id="ARBA00022553"/>
    </source>
</evidence>
<dbReference type="Gene3D" id="1.10.287.130">
    <property type="match status" value="1"/>
</dbReference>
<feature type="domain" description="Response regulatory" evidence="15">
    <location>
        <begin position="720"/>
        <end position="836"/>
    </location>
</feature>
<feature type="transmembrane region" description="Helical" evidence="13">
    <location>
        <begin position="399"/>
        <end position="419"/>
    </location>
</feature>
<dbReference type="Gene3D" id="3.40.50.2300">
    <property type="match status" value="1"/>
</dbReference>
<feature type="compositionally biased region" description="Basic and acidic residues" evidence="12">
    <location>
        <begin position="687"/>
        <end position="698"/>
    </location>
</feature>
<evidence type="ECO:0000313" key="16">
    <source>
        <dbReference type="EMBL" id="AYB42516.1"/>
    </source>
</evidence>
<dbReference type="InterPro" id="IPR010559">
    <property type="entry name" value="Sig_transdc_His_kin_internal"/>
</dbReference>
<dbReference type="Pfam" id="PF02518">
    <property type="entry name" value="HATPase_c"/>
    <property type="match status" value="2"/>
</dbReference>
<dbReference type="GO" id="GO:0000155">
    <property type="term" value="F:phosphorelay sensor kinase activity"/>
    <property type="evidence" value="ECO:0007669"/>
    <property type="project" value="InterPro"/>
</dbReference>
<evidence type="ECO:0000256" key="5">
    <source>
        <dbReference type="ARBA" id="ARBA00022679"/>
    </source>
</evidence>
<dbReference type="FunFam" id="3.30.565.10:FF:000010">
    <property type="entry name" value="Sensor histidine kinase RcsC"/>
    <property type="match status" value="1"/>
</dbReference>
<dbReference type="SUPFAM" id="SSF47384">
    <property type="entry name" value="Homodimeric domain of signal transducing histidine kinase"/>
    <property type="match status" value="1"/>
</dbReference>
<dbReference type="Pfam" id="PF00512">
    <property type="entry name" value="HisKA"/>
    <property type="match status" value="1"/>
</dbReference>
<organism evidence="16 17">
    <name type="scientific">Paenibacillus lautus</name>
    <name type="common">Bacillus lautus</name>
    <dbReference type="NCBI Taxonomy" id="1401"/>
    <lineage>
        <taxon>Bacteria</taxon>
        <taxon>Bacillati</taxon>
        <taxon>Bacillota</taxon>
        <taxon>Bacilli</taxon>
        <taxon>Bacillales</taxon>
        <taxon>Paenibacillaceae</taxon>
        <taxon>Paenibacillus</taxon>
    </lineage>
</organism>
<reference evidence="16 17" key="1">
    <citation type="submission" date="2018-09" db="EMBL/GenBank/DDBJ databases">
        <title>Genome Sequence of Paenibacillus lautus Strain E7593-69, Azo Dye-Degrading Bacteria, Isolated from Commercial Tattoo Inks.</title>
        <authorList>
            <person name="Nho S.W."/>
            <person name="Kim S.-J."/>
            <person name="Kweon O."/>
            <person name="Cerniglia C.E."/>
        </authorList>
    </citation>
    <scope>NUCLEOTIDE SEQUENCE [LARGE SCALE GENOMIC DNA]</scope>
    <source>
        <strain evidence="16 17">E7593-69</strain>
    </source>
</reference>
<feature type="transmembrane region" description="Helical" evidence="13">
    <location>
        <begin position="372"/>
        <end position="393"/>
    </location>
</feature>
<evidence type="ECO:0000256" key="12">
    <source>
        <dbReference type="SAM" id="MobiDB-lite"/>
    </source>
</evidence>
<dbReference type="InterPro" id="IPR036890">
    <property type="entry name" value="HATPase_C_sf"/>
</dbReference>
<dbReference type="KEGG" id="plw:D5F53_04135"/>
<keyword evidence="8" id="KW-0067">ATP-binding</keyword>
<dbReference type="RefSeq" id="WP_119846644.1">
    <property type="nucleotide sequence ID" value="NZ_CP032412.1"/>
</dbReference>
<dbReference type="InterPro" id="IPR005467">
    <property type="entry name" value="His_kinase_dom"/>
</dbReference>
<dbReference type="SMART" id="SM00448">
    <property type="entry name" value="REC"/>
    <property type="match status" value="1"/>
</dbReference>
<evidence type="ECO:0000256" key="11">
    <source>
        <dbReference type="PROSITE-ProRule" id="PRU00169"/>
    </source>
</evidence>
<evidence type="ECO:0000256" key="2">
    <source>
        <dbReference type="ARBA" id="ARBA00006402"/>
    </source>
</evidence>
<keyword evidence="17" id="KW-1185">Reference proteome</keyword>